<dbReference type="PANTHER" id="PTHR43649:SF31">
    <property type="entry name" value="SN-GLYCEROL-3-PHOSPHATE-BINDING PERIPLASMIC PROTEIN UGPB"/>
    <property type="match status" value="1"/>
</dbReference>
<comment type="caution">
    <text evidence="7">The sequence shown here is derived from an EMBL/GenBank/DDBJ whole genome shotgun (WGS) entry which is preliminary data.</text>
</comment>
<dbReference type="InterPro" id="IPR006059">
    <property type="entry name" value="SBP"/>
</dbReference>
<evidence type="ECO:0000256" key="5">
    <source>
        <dbReference type="ARBA" id="ARBA00022764"/>
    </source>
</evidence>
<dbReference type="EMBL" id="ACLN01000019">
    <property type="protein sequence ID" value="EEW51481.1"/>
    <property type="molecule type" value="Genomic_DNA"/>
</dbReference>
<organism evidence="7 8">
    <name type="scientific">Lactobacillus iners DSM 13335</name>
    <dbReference type="NCBI Taxonomy" id="525328"/>
    <lineage>
        <taxon>Bacteria</taxon>
        <taxon>Bacillati</taxon>
        <taxon>Bacillota</taxon>
        <taxon>Bacilli</taxon>
        <taxon>Lactobacillales</taxon>
        <taxon>Lactobacillaceae</taxon>
        <taxon>Lactobacillus</taxon>
    </lineage>
</organism>
<gene>
    <name evidence="7" type="ORF">HMPREF0520_1211</name>
</gene>
<reference evidence="7 8" key="1">
    <citation type="submission" date="2009-09" db="EMBL/GenBank/DDBJ databases">
        <authorList>
            <person name="Qin X."/>
            <person name="Bachman B."/>
            <person name="Battles P."/>
            <person name="Bell A."/>
            <person name="Bess C."/>
            <person name="Bickham C."/>
            <person name="Chaboub L."/>
            <person name="Chen D."/>
            <person name="Coyle M."/>
            <person name="Deiros D.R."/>
            <person name="Dinh H."/>
            <person name="Forbes L."/>
            <person name="Fowler G."/>
            <person name="Francisco L."/>
            <person name="Fu Q."/>
            <person name="Gubbala S."/>
            <person name="Hale W."/>
            <person name="Han Y."/>
            <person name="Hemphill L."/>
            <person name="Highlander S.K."/>
            <person name="Hirani K."/>
            <person name="Hogues M."/>
            <person name="Jackson L."/>
            <person name="Jakkamsetti A."/>
            <person name="Javaid M."/>
            <person name="Jiang H."/>
            <person name="Korchina V."/>
            <person name="Kovar C."/>
            <person name="Lara F."/>
            <person name="Lee S."/>
            <person name="Mata R."/>
            <person name="Mathew T."/>
            <person name="Moen C."/>
            <person name="Morales K."/>
            <person name="Munidasa M."/>
            <person name="Nazareth L."/>
            <person name="Ngo R."/>
            <person name="Nguyen L."/>
            <person name="Okwuonu G."/>
            <person name="Ongeri F."/>
            <person name="Patil S."/>
            <person name="Petrosino J."/>
            <person name="Pham C."/>
            <person name="Pham P."/>
            <person name="Pu L.-L."/>
            <person name="Puazo M."/>
            <person name="Raj R."/>
            <person name="Reid J."/>
            <person name="Rouhana J."/>
            <person name="Saada N."/>
            <person name="Shang Y."/>
            <person name="Simmons D."/>
            <person name="Thornton R."/>
            <person name="Warren J."/>
            <person name="Weissenberger G."/>
            <person name="Zhang J."/>
            <person name="Zhang L."/>
            <person name="Zhou C."/>
            <person name="Zhu D."/>
            <person name="Muzny D."/>
            <person name="Worley K."/>
            <person name="Gibbs R."/>
        </authorList>
    </citation>
    <scope>NUCLEOTIDE SEQUENCE [LARGE SCALE GENOMIC DNA]</scope>
    <source>
        <strain evidence="7 8">DSM 13335</strain>
    </source>
</reference>
<evidence type="ECO:0000313" key="7">
    <source>
        <dbReference type="EMBL" id="EEW51481.1"/>
    </source>
</evidence>
<evidence type="ECO:0000256" key="1">
    <source>
        <dbReference type="ARBA" id="ARBA00004196"/>
    </source>
</evidence>
<dbReference type="Proteomes" id="UP000004115">
    <property type="component" value="Unassembled WGS sequence"/>
</dbReference>
<dbReference type="SUPFAM" id="SSF53850">
    <property type="entry name" value="Periplasmic binding protein-like II"/>
    <property type="match status" value="1"/>
</dbReference>
<dbReference type="InterPro" id="IPR006061">
    <property type="entry name" value="SBP_1_CS"/>
</dbReference>
<evidence type="ECO:0000313" key="8">
    <source>
        <dbReference type="Proteomes" id="UP000004115"/>
    </source>
</evidence>
<dbReference type="PROSITE" id="PS51257">
    <property type="entry name" value="PROKAR_LIPOPROTEIN"/>
    <property type="match status" value="1"/>
</dbReference>
<name>C8PDP1_9LACO</name>
<dbReference type="Gene3D" id="3.40.190.10">
    <property type="entry name" value="Periplasmic binding protein-like II"/>
    <property type="match status" value="1"/>
</dbReference>
<proteinExistence type="inferred from homology"/>
<dbReference type="AlphaFoldDB" id="C8PDP1"/>
<protein>
    <submittedName>
        <fullName evidence="7">ABC transporter, solute-binding protein</fullName>
    </submittedName>
</protein>
<comment type="similarity">
    <text evidence="2">Belongs to the bacterial solute-binding protein 1 family.</text>
</comment>
<evidence type="ECO:0000256" key="3">
    <source>
        <dbReference type="ARBA" id="ARBA00022448"/>
    </source>
</evidence>
<evidence type="ECO:0000256" key="6">
    <source>
        <dbReference type="SAM" id="SignalP"/>
    </source>
</evidence>
<keyword evidence="5" id="KW-0574">Periplasm</keyword>
<keyword evidence="8" id="KW-1185">Reference proteome</keyword>
<feature type="chain" id="PRO_5039382526" evidence="6">
    <location>
        <begin position="28"/>
        <end position="435"/>
    </location>
</feature>
<keyword evidence="4 6" id="KW-0732">Signal</keyword>
<sequence length="435" mass="48486">MGRIHMNFKKKLLLLATSALAMLTLSACSKNSSSTDGKVATNITKKTTVVFWHSMTGASEKCMKQYAAEFEKKHPNIHIKLENQGNYADLQSKINATLQSPKNLPTITQAYPGWLYDAAKLNKLVNLKPYIENSQIGWGSVAKSDIKDKLLLGAQIGGKQYGIPFNKSSEVLFYNKDVFDKYNLKVPRNMSELAQCAKTIYKKSNHALVGAGVDELANYYILSMKEQGIDFDKNIDMTCPESKKALNWYIKGLKEGYLQIASANGYLSTDFGHQKVAMFISTCASEAYVKMGMGKNKFNYGVAPRPSKYNVQQGTDIYMFNKGTAEQKSAAFMFIKFMLSKRNQLKLAHATGYMPVLKSILKSDDYKCSKDSKVAGILDKTTANIYNLKISKNENAAYFQLKSSMQAILLAAKKGDSVVPVIKANQLKLAHCWKQ</sequence>
<dbReference type="PANTHER" id="PTHR43649">
    <property type="entry name" value="ARABINOSE-BINDING PROTEIN-RELATED"/>
    <property type="match status" value="1"/>
</dbReference>
<evidence type="ECO:0000256" key="4">
    <source>
        <dbReference type="ARBA" id="ARBA00022729"/>
    </source>
</evidence>
<dbReference type="Pfam" id="PF13416">
    <property type="entry name" value="SBP_bac_8"/>
    <property type="match status" value="1"/>
</dbReference>
<evidence type="ECO:0000256" key="2">
    <source>
        <dbReference type="ARBA" id="ARBA00008520"/>
    </source>
</evidence>
<feature type="signal peptide" evidence="6">
    <location>
        <begin position="1"/>
        <end position="27"/>
    </location>
</feature>
<keyword evidence="3" id="KW-0813">Transport</keyword>
<dbReference type="GO" id="GO:0055085">
    <property type="term" value="P:transmembrane transport"/>
    <property type="evidence" value="ECO:0007669"/>
    <property type="project" value="InterPro"/>
</dbReference>
<dbReference type="HOGENOM" id="CLU_031285_3_1_9"/>
<dbReference type="GO" id="GO:0030313">
    <property type="term" value="C:cell envelope"/>
    <property type="evidence" value="ECO:0007669"/>
    <property type="project" value="UniProtKB-SubCell"/>
</dbReference>
<dbReference type="PROSITE" id="PS01037">
    <property type="entry name" value="SBP_BACTERIAL_1"/>
    <property type="match status" value="1"/>
</dbReference>
<accession>C8PDP1</accession>
<comment type="subcellular location">
    <subcellularLocation>
        <location evidence="1">Cell envelope</location>
    </subcellularLocation>
</comment>
<dbReference type="InterPro" id="IPR050490">
    <property type="entry name" value="Bact_solute-bd_prot1"/>
</dbReference>